<evidence type="ECO:0000313" key="16">
    <source>
        <dbReference type="Proteomes" id="UP000316473"/>
    </source>
</evidence>
<comment type="catalytic activity">
    <reaction evidence="10">
        <text>nicotinate beta-D-ribonucleotide + CO2 + diphosphate = quinolinate + 5-phospho-alpha-D-ribose 1-diphosphate + 2 H(+)</text>
        <dbReference type="Rhea" id="RHEA:12733"/>
        <dbReference type="ChEBI" id="CHEBI:15378"/>
        <dbReference type="ChEBI" id="CHEBI:16526"/>
        <dbReference type="ChEBI" id="CHEBI:29959"/>
        <dbReference type="ChEBI" id="CHEBI:33019"/>
        <dbReference type="ChEBI" id="CHEBI:57502"/>
        <dbReference type="ChEBI" id="CHEBI:58017"/>
        <dbReference type="EC" id="2.4.2.19"/>
    </reaction>
</comment>
<dbReference type="Gene3D" id="3.20.20.70">
    <property type="entry name" value="Aldolase class I"/>
    <property type="match status" value="1"/>
</dbReference>
<dbReference type="GO" id="GO:0005737">
    <property type="term" value="C:cytoplasm"/>
    <property type="evidence" value="ECO:0007669"/>
    <property type="project" value="TreeGrafter"/>
</dbReference>
<dbReference type="CDD" id="cd01572">
    <property type="entry name" value="QPRTase"/>
    <property type="match status" value="1"/>
</dbReference>
<comment type="similarity">
    <text evidence="3 12">Belongs to the NadC/ModD family.</text>
</comment>
<dbReference type="InterPro" id="IPR027277">
    <property type="entry name" value="NadC/ModD"/>
</dbReference>
<dbReference type="GO" id="GO:0009435">
    <property type="term" value="P:NAD+ biosynthetic process"/>
    <property type="evidence" value="ECO:0007669"/>
    <property type="project" value="UniProtKB-UniPathway"/>
</dbReference>
<gene>
    <name evidence="15" type="ORF">Nstercoris_00561</name>
</gene>
<evidence type="ECO:0000256" key="5">
    <source>
        <dbReference type="ARBA" id="ARBA00011944"/>
    </source>
</evidence>
<name>A0A4Y1YJN4_9PROT</name>
<keyword evidence="6" id="KW-0662">Pyridine nucleotide biosynthesis</keyword>
<dbReference type="UniPathway" id="UPA00253">
    <property type="reaction ID" value="UER00331"/>
</dbReference>
<comment type="pathway">
    <text evidence="2">Cofactor biosynthesis; NAD(+) biosynthesis; nicotinate D-ribonucleotide from quinolinate: step 1/1.</text>
</comment>
<dbReference type="Pfam" id="PF01729">
    <property type="entry name" value="QRPTase_C"/>
    <property type="match status" value="1"/>
</dbReference>
<proteinExistence type="inferred from homology"/>
<dbReference type="Gene3D" id="3.90.1170.20">
    <property type="entry name" value="Quinolinate phosphoribosyl transferase, N-terminal domain"/>
    <property type="match status" value="1"/>
</dbReference>
<organism evidence="15 16">
    <name type="scientific">Nitrosomonas stercoris</name>
    <dbReference type="NCBI Taxonomy" id="1444684"/>
    <lineage>
        <taxon>Bacteria</taxon>
        <taxon>Pseudomonadati</taxon>
        <taxon>Pseudomonadota</taxon>
        <taxon>Betaproteobacteria</taxon>
        <taxon>Nitrosomonadales</taxon>
        <taxon>Nitrosomonadaceae</taxon>
        <taxon>Nitrosomonas</taxon>
    </lineage>
</organism>
<dbReference type="PANTHER" id="PTHR32179">
    <property type="entry name" value="NICOTINATE-NUCLEOTIDE PYROPHOSPHORYLASE [CARBOXYLATING]"/>
    <property type="match status" value="1"/>
</dbReference>
<evidence type="ECO:0000256" key="1">
    <source>
        <dbReference type="ARBA" id="ARBA00003237"/>
    </source>
</evidence>
<dbReference type="GO" id="GO:0034213">
    <property type="term" value="P:quinolinate catabolic process"/>
    <property type="evidence" value="ECO:0007669"/>
    <property type="project" value="TreeGrafter"/>
</dbReference>
<dbReference type="NCBIfam" id="TIGR00078">
    <property type="entry name" value="nadC"/>
    <property type="match status" value="1"/>
</dbReference>
<evidence type="ECO:0000313" key="15">
    <source>
        <dbReference type="EMBL" id="BBL34330.1"/>
    </source>
</evidence>
<sequence>MNAAILQSEAISQQVRQALNEDIGTGDLTAALIQSDQHLRAEIIAKDAFVVCGQPWFDESFRQLSPTVTIDWQVEEGQQVSNNQQLCVLTGEARVLLTAERTALNFLQMLSAVATRTQQFVAATKDTNVQIVDTRKTLPGLRLAQKYAVRCGGGTNHRTGLYDGILIKENHIIAAGSIAAALQQATAIAPPGVFVQIEVETQDELAQALAAGARMVLLDNFDLTALRAAVAYNQQLSAAPAVLEASGNVTLATVRAIAETGVDRISIGSLTKDIQAADLSMRFAG</sequence>
<dbReference type="FunFam" id="3.90.1170.20:FF:000001">
    <property type="entry name" value="Nicotinate-nucleotide diphosphorylase (Carboxylating)"/>
    <property type="match status" value="1"/>
</dbReference>
<evidence type="ECO:0000256" key="9">
    <source>
        <dbReference type="ARBA" id="ARBA00033102"/>
    </source>
</evidence>
<evidence type="ECO:0000256" key="4">
    <source>
        <dbReference type="ARBA" id="ARBA00011218"/>
    </source>
</evidence>
<evidence type="ECO:0000256" key="10">
    <source>
        <dbReference type="ARBA" id="ARBA00047445"/>
    </source>
</evidence>
<keyword evidence="16" id="KW-1185">Reference proteome</keyword>
<dbReference type="AlphaFoldDB" id="A0A4Y1YJN4"/>
<feature type="domain" description="Quinolinate phosphoribosyl transferase N-terminal" evidence="14">
    <location>
        <begin position="27"/>
        <end position="111"/>
    </location>
</feature>
<dbReference type="Proteomes" id="UP000316473">
    <property type="component" value="Chromosome"/>
</dbReference>
<dbReference type="GO" id="GO:0004514">
    <property type="term" value="F:nicotinate-nucleotide diphosphorylase (carboxylating) activity"/>
    <property type="evidence" value="ECO:0007669"/>
    <property type="project" value="UniProtKB-EC"/>
</dbReference>
<evidence type="ECO:0000259" key="13">
    <source>
        <dbReference type="Pfam" id="PF01729"/>
    </source>
</evidence>
<evidence type="ECO:0000256" key="7">
    <source>
        <dbReference type="ARBA" id="ARBA00022676"/>
    </source>
</evidence>
<dbReference type="EMBL" id="AP019755">
    <property type="protein sequence ID" value="BBL34330.1"/>
    <property type="molecule type" value="Genomic_DNA"/>
</dbReference>
<dbReference type="InterPro" id="IPR013785">
    <property type="entry name" value="Aldolase_TIM"/>
</dbReference>
<dbReference type="EC" id="2.4.2.19" evidence="5"/>
<evidence type="ECO:0000256" key="11">
    <source>
        <dbReference type="ARBA" id="ARBA00069173"/>
    </source>
</evidence>
<comment type="function">
    <text evidence="1">Involved in the catabolism of quinolinic acid (QA).</text>
</comment>
<dbReference type="InterPro" id="IPR022412">
    <property type="entry name" value="Quinolinate_PRibosylTrfase_N"/>
</dbReference>
<accession>A0A4Y1YJN4</accession>
<dbReference type="SUPFAM" id="SSF54675">
    <property type="entry name" value="Nicotinate/Quinolinate PRTase N-terminal domain-like"/>
    <property type="match status" value="1"/>
</dbReference>
<feature type="domain" description="Quinolinate phosphoribosyl transferase C-terminal" evidence="13">
    <location>
        <begin position="113"/>
        <end position="282"/>
    </location>
</feature>
<evidence type="ECO:0000256" key="8">
    <source>
        <dbReference type="ARBA" id="ARBA00022679"/>
    </source>
</evidence>
<evidence type="ECO:0000256" key="6">
    <source>
        <dbReference type="ARBA" id="ARBA00022642"/>
    </source>
</evidence>
<protein>
    <recommendedName>
        <fullName evidence="11">Probable nicotinate-nucleotide pyrophosphorylase [carboxylating]</fullName>
        <ecNumber evidence="5">2.4.2.19</ecNumber>
    </recommendedName>
    <alternativeName>
        <fullName evidence="9">Quinolinate phosphoribosyltransferase [decarboxylating]</fullName>
    </alternativeName>
</protein>
<dbReference type="SUPFAM" id="SSF51690">
    <property type="entry name" value="Nicotinate/Quinolinate PRTase C-terminal domain-like"/>
    <property type="match status" value="1"/>
</dbReference>
<comment type="subunit">
    <text evidence="4">Hexamer formed by 3 homodimers.</text>
</comment>
<evidence type="ECO:0000256" key="3">
    <source>
        <dbReference type="ARBA" id="ARBA00009400"/>
    </source>
</evidence>
<dbReference type="InterPro" id="IPR037128">
    <property type="entry name" value="Quinolinate_PRibosylTase_N_sf"/>
</dbReference>
<evidence type="ECO:0000256" key="2">
    <source>
        <dbReference type="ARBA" id="ARBA00004893"/>
    </source>
</evidence>
<reference evidence="15 16" key="1">
    <citation type="submission" date="2019-06" db="EMBL/GenBank/DDBJ databases">
        <title>Nitrosomonas stercoris KYUHI-S whole genome shotgun sequence.</title>
        <authorList>
            <person name="Nakagawa T."/>
            <person name="Tsuchiya Y."/>
            <person name="Takahashi R."/>
        </authorList>
    </citation>
    <scope>NUCLEOTIDE SEQUENCE [LARGE SCALE GENOMIC DNA]</scope>
    <source>
        <strain evidence="15 16">KYUHI-S</strain>
    </source>
</reference>
<dbReference type="PANTHER" id="PTHR32179:SF3">
    <property type="entry name" value="NICOTINATE-NUCLEOTIDE PYROPHOSPHORYLASE [CARBOXYLATING]"/>
    <property type="match status" value="1"/>
</dbReference>
<evidence type="ECO:0000256" key="12">
    <source>
        <dbReference type="PIRNR" id="PIRNR006250"/>
    </source>
</evidence>
<keyword evidence="7 12" id="KW-0328">Glycosyltransferase</keyword>
<dbReference type="InterPro" id="IPR002638">
    <property type="entry name" value="Quinolinate_PRibosylTrfase_C"/>
</dbReference>
<dbReference type="KEGG" id="nst:Nstercoris_00561"/>
<dbReference type="InterPro" id="IPR004393">
    <property type="entry name" value="NadC"/>
</dbReference>
<evidence type="ECO:0000259" key="14">
    <source>
        <dbReference type="Pfam" id="PF02749"/>
    </source>
</evidence>
<dbReference type="FunFam" id="3.20.20.70:FF:000030">
    <property type="entry name" value="Nicotinate-nucleotide pyrophosphorylase, carboxylating"/>
    <property type="match status" value="1"/>
</dbReference>
<dbReference type="PIRSF" id="PIRSF006250">
    <property type="entry name" value="NadC_ModD"/>
    <property type="match status" value="1"/>
</dbReference>
<dbReference type="Pfam" id="PF02749">
    <property type="entry name" value="QRPTase_N"/>
    <property type="match status" value="1"/>
</dbReference>
<dbReference type="InterPro" id="IPR036068">
    <property type="entry name" value="Nicotinate_pribotase-like_C"/>
</dbReference>
<keyword evidence="8 12" id="KW-0808">Transferase</keyword>